<evidence type="ECO:0000313" key="1">
    <source>
        <dbReference type="EMBL" id="MDQ0362555.1"/>
    </source>
</evidence>
<reference evidence="1 2" key="1">
    <citation type="submission" date="2023-07" db="EMBL/GenBank/DDBJ databases">
        <title>Genomic Encyclopedia of Type Strains, Phase IV (KMG-IV): sequencing the most valuable type-strain genomes for metagenomic binning, comparative biology and taxonomic classification.</title>
        <authorList>
            <person name="Goeker M."/>
        </authorList>
    </citation>
    <scope>NUCLEOTIDE SEQUENCE [LARGE SCALE GENOMIC DNA]</scope>
    <source>
        <strain evidence="1 2">DSM 16784</strain>
    </source>
</reference>
<keyword evidence="2" id="KW-1185">Reference proteome</keyword>
<proteinExistence type="predicted"/>
<name>A0ABU0E7T4_9FIRM</name>
<sequence length="57" mass="6581">MKDKIFYKDGDPSGKLKCGCLCKNRTPAWIETVDDLEYVNCESYAKERKPEQLSMFG</sequence>
<accession>A0ABU0E7T4</accession>
<gene>
    <name evidence="1" type="ORF">J2S15_003309</name>
</gene>
<dbReference type="Proteomes" id="UP001230220">
    <property type="component" value="Unassembled WGS sequence"/>
</dbReference>
<organism evidence="1 2">
    <name type="scientific">Breznakia pachnodae</name>
    <dbReference type="NCBI Taxonomy" id="265178"/>
    <lineage>
        <taxon>Bacteria</taxon>
        <taxon>Bacillati</taxon>
        <taxon>Bacillota</taxon>
        <taxon>Erysipelotrichia</taxon>
        <taxon>Erysipelotrichales</taxon>
        <taxon>Erysipelotrichaceae</taxon>
        <taxon>Breznakia</taxon>
    </lineage>
</organism>
<comment type="caution">
    <text evidence="1">The sequence shown here is derived from an EMBL/GenBank/DDBJ whole genome shotgun (WGS) entry which is preliminary data.</text>
</comment>
<evidence type="ECO:0000313" key="2">
    <source>
        <dbReference type="Proteomes" id="UP001230220"/>
    </source>
</evidence>
<dbReference type="RefSeq" id="WP_307410280.1">
    <property type="nucleotide sequence ID" value="NZ_JAUSUR010000007.1"/>
</dbReference>
<dbReference type="EMBL" id="JAUSUR010000007">
    <property type="protein sequence ID" value="MDQ0362555.1"/>
    <property type="molecule type" value="Genomic_DNA"/>
</dbReference>
<protein>
    <submittedName>
        <fullName evidence="1">Uncharacterized protein</fullName>
    </submittedName>
</protein>